<evidence type="ECO:0000313" key="1">
    <source>
        <dbReference type="EMBL" id="EEN57889.1"/>
    </source>
</evidence>
<dbReference type="AlphaFoldDB" id="C3YNZ8"/>
<proteinExistence type="predicted"/>
<organism>
    <name type="scientific">Branchiostoma floridae</name>
    <name type="common">Florida lancelet</name>
    <name type="synonym">Amphioxus</name>
    <dbReference type="NCBI Taxonomy" id="7739"/>
    <lineage>
        <taxon>Eukaryota</taxon>
        <taxon>Metazoa</taxon>
        <taxon>Chordata</taxon>
        <taxon>Cephalochordata</taxon>
        <taxon>Leptocardii</taxon>
        <taxon>Amphioxiformes</taxon>
        <taxon>Branchiostomatidae</taxon>
        <taxon>Branchiostoma</taxon>
    </lineage>
</organism>
<reference evidence="1" key="1">
    <citation type="journal article" date="2008" name="Nature">
        <title>The amphioxus genome and the evolution of the chordate karyotype.</title>
        <authorList>
            <consortium name="US DOE Joint Genome Institute (JGI-PGF)"/>
            <person name="Putnam N.H."/>
            <person name="Butts T."/>
            <person name="Ferrier D.E.K."/>
            <person name="Furlong R.F."/>
            <person name="Hellsten U."/>
            <person name="Kawashima T."/>
            <person name="Robinson-Rechavi M."/>
            <person name="Shoguchi E."/>
            <person name="Terry A."/>
            <person name="Yu J.-K."/>
            <person name="Benito-Gutierrez E.L."/>
            <person name="Dubchak I."/>
            <person name="Garcia-Fernandez J."/>
            <person name="Gibson-Brown J.J."/>
            <person name="Grigoriev I.V."/>
            <person name="Horton A.C."/>
            <person name="de Jong P.J."/>
            <person name="Jurka J."/>
            <person name="Kapitonov V.V."/>
            <person name="Kohara Y."/>
            <person name="Kuroki Y."/>
            <person name="Lindquist E."/>
            <person name="Lucas S."/>
            <person name="Osoegawa K."/>
            <person name="Pennacchio L.A."/>
            <person name="Salamov A.A."/>
            <person name="Satou Y."/>
            <person name="Sauka-Spengler T."/>
            <person name="Schmutz J."/>
            <person name="Shin-I T."/>
            <person name="Toyoda A."/>
            <person name="Bronner-Fraser M."/>
            <person name="Fujiyama A."/>
            <person name="Holland L.Z."/>
            <person name="Holland P.W.H."/>
            <person name="Satoh N."/>
            <person name="Rokhsar D.S."/>
        </authorList>
    </citation>
    <scope>NUCLEOTIDE SEQUENCE [LARGE SCALE GENOMIC DNA]</scope>
    <source>
        <strain evidence="1">S238N-H82</strain>
        <tissue evidence="1">Testes</tissue>
    </source>
</reference>
<dbReference type="STRING" id="7739.C3YNZ8"/>
<dbReference type="InParanoid" id="C3YNZ8"/>
<dbReference type="InterPro" id="IPR036322">
    <property type="entry name" value="WD40_repeat_dom_sf"/>
</dbReference>
<gene>
    <name evidence="1" type="ORF">BRAFLDRAFT_86354</name>
</gene>
<dbReference type="InterPro" id="IPR015943">
    <property type="entry name" value="WD40/YVTN_repeat-like_dom_sf"/>
</dbReference>
<accession>C3YNZ8</accession>
<dbReference type="SUPFAM" id="SSF50978">
    <property type="entry name" value="WD40 repeat-like"/>
    <property type="match status" value="1"/>
</dbReference>
<dbReference type="Gene3D" id="2.130.10.10">
    <property type="entry name" value="YVTN repeat-like/Quinoprotein amine dehydrogenase"/>
    <property type="match status" value="1"/>
</dbReference>
<name>C3YNZ8_BRAFL</name>
<feature type="non-terminal residue" evidence="1">
    <location>
        <position position="129"/>
    </location>
</feature>
<protein>
    <submittedName>
        <fullName evidence="1">Uncharacterized protein</fullName>
    </submittedName>
</protein>
<dbReference type="eggNOG" id="KOG1426">
    <property type="taxonomic scope" value="Eukaryota"/>
</dbReference>
<dbReference type="EMBL" id="GG666537">
    <property type="protein sequence ID" value="EEN57889.1"/>
    <property type="molecule type" value="Genomic_DNA"/>
</dbReference>
<sequence length="129" mass="14924">MYMYLVEVLDSSTFNRVELVHCYRKEAFGLLFSSASVCAIAWYDEHGKFVIGYSDGKVRMCVKDPYDQDAIKTIEAHEHLVYYFPVPMCAIAWYDEHGKFVIGYSDGKVRMCVKDPYDQDAIKTIEAHE</sequence>